<dbReference type="PANTHER" id="PTHR43445">
    <property type="entry name" value="UDP-N-ACETYLMURAMATE--L-ALANINE LIGASE-RELATED"/>
    <property type="match status" value="1"/>
</dbReference>
<name>A0A2W7I3Z7_9FLAO</name>
<evidence type="ECO:0000256" key="9">
    <source>
        <dbReference type="ARBA" id="ARBA00022960"/>
    </source>
</evidence>
<evidence type="ECO:0000256" key="4">
    <source>
        <dbReference type="ARBA" id="ARBA00022490"/>
    </source>
</evidence>
<organism evidence="19 20">
    <name type="scientific">Mesonia algae</name>
    <dbReference type="NCBI Taxonomy" id="213248"/>
    <lineage>
        <taxon>Bacteria</taxon>
        <taxon>Pseudomonadati</taxon>
        <taxon>Bacteroidota</taxon>
        <taxon>Flavobacteriia</taxon>
        <taxon>Flavobacteriales</taxon>
        <taxon>Flavobacteriaceae</taxon>
        <taxon>Mesonia</taxon>
    </lineage>
</organism>
<keyword evidence="11 14" id="KW-0131">Cell cycle</keyword>
<keyword evidence="15" id="KW-0472">Membrane</keyword>
<keyword evidence="6 14" id="KW-0132">Cell division</keyword>
<dbReference type="InterPro" id="IPR036565">
    <property type="entry name" value="Mur-like_cat_sf"/>
</dbReference>
<dbReference type="Pfam" id="PF01225">
    <property type="entry name" value="Mur_ligase"/>
    <property type="match status" value="1"/>
</dbReference>
<evidence type="ECO:0000256" key="10">
    <source>
        <dbReference type="ARBA" id="ARBA00022984"/>
    </source>
</evidence>
<accession>A0A2W7I3Z7</accession>
<dbReference type="GO" id="GO:0071555">
    <property type="term" value="P:cell wall organization"/>
    <property type="evidence" value="ECO:0007669"/>
    <property type="project" value="UniProtKB-KW"/>
</dbReference>
<evidence type="ECO:0000256" key="13">
    <source>
        <dbReference type="ARBA" id="ARBA00047833"/>
    </source>
</evidence>
<dbReference type="Gene3D" id="3.40.50.720">
    <property type="entry name" value="NAD(P)-binding Rossmann-like Domain"/>
    <property type="match status" value="1"/>
</dbReference>
<dbReference type="SUPFAM" id="SSF51984">
    <property type="entry name" value="MurCD N-terminal domain"/>
    <property type="match status" value="1"/>
</dbReference>
<comment type="caution">
    <text evidence="19">The sequence shown here is derived from an EMBL/GenBank/DDBJ whole genome shotgun (WGS) entry which is preliminary data.</text>
</comment>
<evidence type="ECO:0000256" key="5">
    <source>
        <dbReference type="ARBA" id="ARBA00022598"/>
    </source>
</evidence>
<dbReference type="InterPro" id="IPR005758">
    <property type="entry name" value="UDP-N-AcMur_Ala_ligase_MurC"/>
</dbReference>
<evidence type="ECO:0000256" key="2">
    <source>
        <dbReference type="ARBA" id="ARBA00004752"/>
    </source>
</evidence>
<evidence type="ECO:0000256" key="14">
    <source>
        <dbReference type="HAMAP-Rule" id="MF_00046"/>
    </source>
</evidence>
<evidence type="ECO:0000256" key="6">
    <source>
        <dbReference type="ARBA" id="ARBA00022618"/>
    </source>
</evidence>
<keyword evidence="10 14" id="KW-0573">Peptidoglycan synthesis</keyword>
<dbReference type="Gene3D" id="3.90.190.20">
    <property type="entry name" value="Mur ligase, C-terminal domain"/>
    <property type="match status" value="1"/>
</dbReference>
<evidence type="ECO:0000256" key="15">
    <source>
        <dbReference type="SAM" id="Phobius"/>
    </source>
</evidence>
<evidence type="ECO:0000259" key="16">
    <source>
        <dbReference type="Pfam" id="PF01225"/>
    </source>
</evidence>
<dbReference type="InterPro" id="IPR013221">
    <property type="entry name" value="Mur_ligase_cen"/>
</dbReference>
<comment type="similarity">
    <text evidence="14">Belongs to the MurCDEF family.</text>
</comment>
<keyword evidence="15" id="KW-0812">Transmembrane</keyword>
<comment type="catalytic activity">
    <reaction evidence="13 14">
        <text>UDP-N-acetyl-alpha-D-muramate + L-alanine + ATP = UDP-N-acetyl-alpha-D-muramoyl-L-alanine + ADP + phosphate + H(+)</text>
        <dbReference type="Rhea" id="RHEA:23372"/>
        <dbReference type="ChEBI" id="CHEBI:15378"/>
        <dbReference type="ChEBI" id="CHEBI:30616"/>
        <dbReference type="ChEBI" id="CHEBI:43474"/>
        <dbReference type="ChEBI" id="CHEBI:57972"/>
        <dbReference type="ChEBI" id="CHEBI:70757"/>
        <dbReference type="ChEBI" id="CHEBI:83898"/>
        <dbReference type="ChEBI" id="CHEBI:456216"/>
        <dbReference type="EC" id="6.3.2.8"/>
    </reaction>
</comment>
<keyword evidence="8 14" id="KW-0067">ATP-binding</keyword>
<keyword evidence="20" id="KW-1185">Reference proteome</keyword>
<dbReference type="GO" id="GO:0051301">
    <property type="term" value="P:cell division"/>
    <property type="evidence" value="ECO:0007669"/>
    <property type="project" value="UniProtKB-KW"/>
</dbReference>
<comment type="function">
    <text evidence="14">Cell wall formation.</text>
</comment>
<gene>
    <name evidence="14" type="primary">murC</name>
    <name evidence="19" type="ORF">LX95_01078</name>
</gene>
<feature type="transmembrane region" description="Helical" evidence="15">
    <location>
        <begin position="6"/>
        <end position="27"/>
    </location>
</feature>
<dbReference type="EC" id="6.3.2.8" evidence="3 14"/>
<sequence length="451" mass="50430">MKSLENISTIYFLGIGGIGMSAIARYFHANGKHVMGYDKTPTQLTKELQEEGIDITFKKEVTKISKQLKDKEHTLIIYTPAVSKENLLYQYIVEHNFSILKRAEILGLITKDIPTLAVAGTHGKTTTTAILAHILKQCGVKLTAFLGGISENYQTNFINDGNEAVVVEADEFDRSFLQLSPNIASITSMDADHLDIYGSKNELENSFREFVAKVPNQEDLFFAEGLNLQGNSIGFSSDSDYVISDISIHNGSYFFDFKTPHEVLKEIEFSLPGKHNLMNAAMALAMAIKFGVDSAKAKHSLASFKGVRRRFTYHLRTEDKVLIEDYAHHPSEINAVYQAVREMYPNKKVLAIFQPHLFSRTQDFANEFATSLSPFDAVMLLEIYPAREKPIAGINSKMLLDKIDNEQKSLIDRELLVDKIKEASAEVILLLGAGDIGDEVQKIKIALNHES</sequence>
<evidence type="ECO:0000256" key="8">
    <source>
        <dbReference type="ARBA" id="ARBA00022840"/>
    </source>
</evidence>
<evidence type="ECO:0000256" key="1">
    <source>
        <dbReference type="ARBA" id="ARBA00004496"/>
    </source>
</evidence>
<dbReference type="NCBIfam" id="TIGR01082">
    <property type="entry name" value="murC"/>
    <property type="match status" value="1"/>
</dbReference>
<keyword evidence="5 14" id="KW-0436">Ligase</keyword>
<dbReference type="HAMAP" id="MF_00046">
    <property type="entry name" value="MurC"/>
    <property type="match status" value="1"/>
</dbReference>
<dbReference type="UniPathway" id="UPA00219"/>
<dbReference type="GO" id="GO:0009252">
    <property type="term" value="P:peptidoglycan biosynthetic process"/>
    <property type="evidence" value="ECO:0007669"/>
    <property type="project" value="UniProtKB-UniRule"/>
</dbReference>
<dbReference type="SUPFAM" id="SSF53623">
    <property type="entry name" value="MurD-like peptide ligases, catalytic domain"/>
    <property type="match status" value="1"/>
</dbReference>
<dbReference type="RefSeq" id="WP_111540416.1">
    <property type="nucleotide sequence ID" value="NZ_QKYV01000003.1"/>
</dbReference>
<feature type="domain" description="Mur ligase N-terminal catalytic" evidence="16">
    <location>
        <begin position="9"/>
        <end position="111"/>
    </location>
</feature>
<evidence type="ECO:0000256" key="12">
    <source>
        <dbReference type="ARBA" id="ARBA00023316"/>
    </source>
</evidence>
<comment type="subcellular location">
    <subcellularLocation>
        <location evidence="1 14">Cytoplasm</location>
    </subcellularLocation>
</comment>
<dbReference type="InterPro" id="IPR004101">
    <property type="entry name" value="Mur_ligase_C"/>
</dbReference>
<feature type="domain" description="Mur ligase central" evidence="18">
    <location>
        <begin position="118"/>
        <end position="287"/>
    </location>
</feature>
<dbReference type="AlphaFoldDB" id="A0A2W7I3Z7"/>
<reference evidence="19 20" key="1">
    <citation type="submission" date="2018-06" db="EMBL/GenBank/DDBJ databases">
        <title>Genomic Encyclopedia of Archaeal and Bacterial Type Strains, Phase II (KMG-II): from individual species to whole genera.</title>
        <authorList>
            <person name="Goeker M."/>
        </authorList>
    </citation>
    <scope>NUCLEOTIDE SEQUENCE [LARGE SCALE GENOMIC DNA]</scope>
    <source>
        <strain evidence="19 20">DSM 15361</strain>
    </source>
</reference>
<evidence type="ECO:0000259" key="18">
    <source>
        <dbReference type="Pfam" id="PF08245"/>
    </source>
</evidence>
<keyword evidence="12 14" id="KW-0961">Cell wall biogenesis/degradation</keyword>
<dbReference type="GO" id="GO:0008763">
    <property type="term" value="F:UDP-N-acetylmuramate-L-alanine ligase activity"/>
    <property type="evidence" value="ECO:0007669"/>
    <property type="project" value="UniProtKB-UniRule"/>
</dbReference>
<keyword evidence="7 14" id="KW-0547">Nucleotide-binding</keyword>
<dbReference type="GO" id="GO:0008360">
    <property type="term" value="P:regulation of cell shape"/>
    <property type="evidence" value="ECO:0007669"/>
    <property type="project" value="UniProtKB-KW"/>
</dbReference>
<dbReference type="Pfam" id="PF08245">
    <property type="entry name" value="Mur_ligase_M"/>
    <property type="match status" value="1"/>
</dbReference>
<dbReference type="GO" id="GO:0005737">
    <property type="term" value="C:cytoplasm"/>
    <property type="evidence" value="ECO:0007669"/>
    <property type="project" value="UniProtKB-SubCell"/>
</dbReference>
<keyword evidence="15" id="KW-1133">Transmembrane helix</keyword>
<evidence type="ECO:0000313" key="19">
    <source>
        <dbReference type="EMBL" id="PZW41404.1"/>
    </source>
</evidence>
<evidence type="ECO:0000313" key="20">
    <source>
        <dbReference type="Proteomes" id="UP000249542"/>
    </source>
</evidence>
<evidence type="ECO:0000259" key="17">
    <source>
        <dbReference type="Pfam" id="PF02875"/>
    </source>
</evidence>
<dbReference type="Pfam" id="PF02875">
    <property type="entry name" value="Mur_ligase_C"/>
    <property type="match status" value="1"/>
</dbReference>
<feature type="domain" description="Mur ligase C-terminal" evidence="17">
    <location>
        <begin position="309"/>
        <end position="434"/>
    </location>
</feature>
<protein>
    <recommendedName>
        <fullName evidence="3 14">UDP-N-acetylmuramate--L-alanine ligase</fullName>
        <ecNumber evidence="3 14">6.3.2.8</ecNumber>
    </recommendedName>
    <alternativeName>
        <fullName evidence="14">UDP-N-acetylmuramoyl-L-alanine synthetase</fullName>
    </alternativeName>
</protein>
<dbReference type="InterPro" id="IPR050061">
    <property type="entry name" value="MurCDEF_pg_biosynth"/>
</dbReference>
<dbReference type="SUPFAM" id="SSF53244">
    <property type="entry name" value="MurD-like peptide ligases, peptide-binding domain"/>
    <property type="match status" value="1"/>
</dbReference>
<evidence type="ECO:0000256" key="7">
    <source>
        <dbReference type="ARBA" id="ARBA00022741"/>
    </source>
</evidence>
<dbReference type="InterPro" id="IPR000713">
    <property type="entry name" value="Mur_ligase_N"/>
</dbReference>
<keyword evidence="4 14" id="KW-0963">Cytoplasm</keyword>
<dbReference type="PANTHER" id="PTHR43445:SF3">
    <property type="entry name" value="UDP-N-ACETYLMURAMATE--L-ALANINE LIGASE"/>
    <property type="match status" value="1"/>
</dbReference>
<evidence type="ECO:0000256" key="3">
    <source>
        <dbReference type="ARBA" id="ARBA00012211"/>
    </source>
</evidence>
<dbReference type="Gene3D" id="3.40.1190.10">
    <property type="entry name" value="Mur-like, catalytic domain"/>
    <property type="match status" value="1"/>
</dbReference>
<dbReference type="EMBL" id="QKYV01000003">
    <property type="protein sequence ID" value="PZW41404.1"/>
    <property type="molecule type" value="Genomic_DNA"/>
</dbReference>
<dbReference type="InterPro" id="IPR036615">
    <property type="entry name" value="Mur_ligase_C_dom_sf"/>
</dbReference>
<comment type="pathway">
    <text evidence="2 14">Cell wall biogenesis; peptidoglycan biosynthesis.</text>
</comment>
<dbReference type="Proteomes" id="UP000249542">
    <property type="component" value="Unassembled WGS sequence"/>
</dbReference>
<keyword evidence="9 14" id="KW-0133">Cell shape</keyword>
<proteinExistence type="inferred from homology"/>
<feature type="binding site" evidence="14">
    <location>
        <begin position="120"/>
        <end position="126"/>
    </location>
    <ligand>
        <name>ATP</name>
        <dbReference type="ChEBI" id="CHEBI:30616"/>
    </ligand>
</feature>
<evidence type="ECO:0000256" key="11">
    <source>
        <dbReference type="ARBA" id="ARBA00023306"/>
    </source>
</evidence>
<dbReference type="GO" id="GO:0005524">
    <property type="term" value="F:ATP binding"/>
    <property type="evidence" value="ECO:0007669"/>
    <property type="project" value="UniProtKB-UniRule"/>
</dbReference>